<evidence type="ECO:0000256" key="5">
    <source>
        <dbReference type="PROSITE-ProRule" id="PRU00221"/>
    </source>
</evidence>
<dbReference type="GO" id="GO:0005656">
    <property type="term" value="C:nuclear pre-replicative complex"/>
    <property type="evidence" value="ECO:0007669"/>
    <property type="project" value="TreeGrafter"/>
</dbReference>
<dbReference type="AlphaFoldDB" id="A0A5J5F3K8"/>
<keyword evidence="6" id="KW-0539">Nucleus</keyword>
<evidence type="ECO:0000256" key="4">
    <source>
        <dbReference type="ARBA" id="ARBA00022737"/>
    </source>
</evidence>
<evidence type="ECO:0000313" key="8">
    <source>
        <dbReference type="Proteomes" id="UP000326924"/>
    </source>
</evidence>
<evidence type="ECO:0000313" key="7">
    <source>
        <dbReference type="EMBL" id="KAA8910612.1"/>
    </source>
</evidence>
<accession>A0A5J5F3K8</accession>
<dbReference type="SUPFAM" id="SSF50978">
    <property type="entry name" value="WD40 repeat-like"/>
    <property type="match status" value="1"/>
</dbReference>
<dbReference type="GO" id="GO:0006364">
    <property type="term" value="P:rRNA processing"/>
    <property type="evidence" value="ECO:0007669"/>
    <property type="project" value="UniProtKB-UniRule"/>
</dbReference>
<name>A0A5J5F3K8_9PEZI</name>
<sequence>MLTETLLLGTYRTPTDSTDVASISLCNLHSGASLASQKRSHPSHRGLAATKTHVFAQQSDKSVVNVYTLPSLTLESAIPFPEAFTVLSASPCGNFLAAGTEGGRTYVWELASGRLVATPASHLQRITSLAWAQTQHLVVGSEDTNVSVWSLPALLDTRGATRTAERVLDRHIHAITAVAVGGASSGGPSELLLTAARDRSVIAWELHTGAHLRTFLLPGIPLCLAVDPAERAAYVGLEEGGVVAVDFHSLDRGSERGLGAERGRDVPVTVEGEIWGGEDTAEGREVISLAVSYEGGAVVAGNKRGEVAIWDVATGCLFKNLCQLKAPVTSMILLPPSGFTNTPTTTTTTTTTTLPVLPKPKYESILAATSAQTFDPDSYSLTLSLPPLSTPSSTFGPEHDMQMILRGAQEMNAFTPAGEHRTEQLEEELAALYDSYERLAEVHRKTWKEMVGAMLEEEGEKQR</sequence>
<organism evidence="7 8">
    <name type="scientific">Sphaerosporella brunnea</name>
    <dbReference type="NCBI Taxonomy" id="1250544"/>
    <lineage>
        <taxon>Eukaryota</taxon>
        <taxon>Fungi</taxon>
        <taxon>Dikarya</taxon>
        <taxon>Ascomycota</taxon>
        <taxon>Pezizomycotina</taxon>
        <taxon>Pezizomycetes</taxon>
        <taxon>Pezizales</taxon>
        <taxon>Pyronemataceae</taxon>
        <taxon>Sphaerosporella</taxon>
    </lineage>
</organism>
<dbReference type="PANTHER" id="PTHR18763">
    <property type="entry name" value="WD-REPEAT PROTEIN 18"/>
    <property type="match status" value="1"/>
</dbReference>
<dbReference type="PANTHER" id="PTHR18763:SF0">
    <property type="entry name" value="WD REPEAT-CONTAINING PROTEIN 18"/>
    <property type="match status" value="1"/>
</dbReference>
<proteinExistence type="inferred from homology"/>
<dbReference type="InterPro" id="IPR036322">
    <property type="entry name" value="WD40_repeat_dom_sf"/>
</dbReference>
<dbReference type="Gene3D" id="2.130.10.10">
    <property type="entry name" value="YVTN repeat-like/Quinoprotein amine dehydrogenase"/>
    <property type="match status" value="2"/>
</dbReference>
<comment type="function">
    <text evidence="1 6">Component of the RIX1 complex required for processing of ITS2 sequences from 35S pre-rRNA.</text>
</comment>
<keyword evidence="8" id="KW-1185">Reference proteome</keyword>
<dbReference type="EMBL" id="VXIS01000044">
    <property type="protein sequence ID" value="KAA8910612.1"/>
    <property type="molecule type" value="Genomic_DNA"/>
</dbReference>
<comment type="subcellular location">
    <subcellularLocation>
        <location evidence="6">Nucleus</location>
    </subcellularLocation>
</comment>
<dbReference type="Proteomes" id="UP000326924">
    <property type="component" value="Unassembled WGS sequence"/>
</dbReference>
<keyword evidence="6" id="KW-0698">rRNA processing</keyword>
<dbReference type="GO" id="GO:0120330">
    <property type="term" value="C:rixosome complex"/>
    <property type="evidence" value="ECO:0007669"/>
    <property type="project" value="UniProtKB-UniRule"/>
</dbReference>
<evidence type="ECO:0000256" key="2">
    <source>
        <dbReference type="ARBA" id="ARBA00010143"/>
    </source>
</evidence>
<feature type="repeat" description="WD" evidence="5">
    <location>
        <begin position="119"/>
        <end position="151"/>
    </location>
</feature>
<protein>
    <recommendedName>
        <fullName evidence="6">Pre-rRNA-processing protein IPI3</fullName>
    </recommendedName>
</protein>
<evidence type="ECO:0000256" key="3">
    <source>
        <dbReference type="ARBA" id="ARBA00022574"/>
    </source>
</evidence>
<keyword evidence="4" id="KW-0677">Repeat</keyword>
<dbReference type="InterPro" id="IPR001680">
    <property type="entry name" value="WD40_rpt"/>
</dbReference>
<reference evidence="7 8" key="1">
    <citation type="submission" date="2019-09" db="EMBL/GenBank/DDBJ databases">
        <title>Draft genome of the ectomycorrhizal ascomycete Sphaerosporella brunnea.</title>
        <authorList>
            <consortium name="DOE Joint Genome Institute"/>
            <person name="Benucci G.M."/>
            <person name="Marozzi G."/>
            <person name="Antonielli L."/>
            <person name="Sanchez S."/>
            <person name="Marco P."/>
            <person name="Wang X."/>
            <person name="Falini L.B."/>
            <person name="Barry K."/>
            <person name="Haridas S."/>
            <person name="Lipzen A."/>
            <person name="Labutti K."/>
            <person name="Grigoriev I.V."/>
            <person name="Murat C."/>
            <person name="Martin F."/>
            <person name="Albertini E."/>
            <person name="Donnini D."/>
            <person name="Bonito G."/>
        </authorList>
    </citation>
    <scope>NUCLEOTIDE SEQUENCE [LARGE SCALE GENOMIC DNA]</scope>
    <source>
        <strain evidence="7 8">Sb_GMNB300</strain>
    </source>
</reference>
<dbReference type="InterPro" id="IPR015943">
    <property type="entry name" value="WD40/YVTN_repeat-like_dom_sf"/>
</dbReference>
<comment type="subunit">
    <text evidence="6">Component of the RIX1 complex, composed of IPI1, RIX1/IPI2 and IPI3 in a 1:2:2 stoichiometry. The complex interacts (via RIX1) with MDN1 (via its hexameric AAA ATPase ring) and the pre-60S ribosome particles.</text>
</comment>
<keyword evidence="3 5" id="KW-0853">WD repeat</keyword>
<comment type="similarity">
    <text evidence="2 6">Belongs to the WD repeat IPI3/WDR18 family.</text>
</comment>
<dbReference type="FunCoup" id="A0A5J5F3K8">
    <property type="interactions" value="439"/>
</dbReference>
<gene>
    <name evidence="7" type="ORF">FN846DRAFT_774992</name>
</gene>
<comment type="caution">
    <text evidence="7">The sequence shown here is derived from an EMBL/GenBank/DDBJ whole genome shotgun (WGS) entry which is preliminary data.</text>
</comment>
<dbReference type="InterPro" id="IPR045227">
    <property type="entry name" value="WDR18/Ipi3/RID3"/>
</dbReference>
<dbReference type="GO" id="GO:0006261">
    <property type="term" value="P:DNA-templated DNA replication"/>
    <property type="evidence" value="ECO:0007669"/>
    <property type="project" value="TreeGrafter"/>
</dbReference>
<evidence type="ECO:0000256" key="6">
    <source>
        <dbReference type="RuleBase" id="RU369067"/>
    </source>
</evidence>
<evidence type="ECO:0000256" key="1">
    <source>
        <dbReference type="ARBA" id="ARBA00002355"/>
    </source>
</evidence>
<dbReference type="Pfam" id="PF00400">
    <property type="entry name" value="WD40"/>
    <property type="match status" value="1"/>
</dbReference>
<dbReference type="PROSITE" id="PS50082">
    <property type="entry name" value="WD_REPEATS_2"/>
    <property type="match status" value="1"/>
</dbReference>
<dbReference type="SMART" id="SM00320">
    <property type="entry name" value="WD40"/>
    <property type="match status" value="4"/>
</dbReference>
<dbReference type="OrthoDB" id="756370at2759"/>
<dbReference type="InParanoid" id="A0A5J5F3K8"/>